<sequence length="90" mass="10473">MMELDSLDNSFDYMEENFYETPPTKNPQKRKVTFNTQIYQKDDLIMNLKQELLDDSDDDPTPSFNNIQKVPSISDLSDPEASLENSTYLD</sequence>
<dbReference type="OrthoDB" id="10067219at2759"/>
<evidence type="ECO:0000313" key="2">
    <source>
        <dbReference type="EMBL" id="CAH0550596.1"/>
    </source>
</evidence>
<keyword evidence="3" id="KW-1185">Reference proteome</keyword>
<gene>
    <name evidence="2" type="ORF">MELIAE_LOCUS3375</name>
</gene>
<evidence type="ECO:0000256" key="1">
    <source>
        <dbReference type="SAM" id="MobiDB-lite"/>
    </source>
</evidence>
<dbReference type="Proteomes" id="UP001154078">
    <property type="component" value="Chromosome 2"/>
</dbReference>
<feature type="region of interest" description="Disordered" evidence="1">
    <location>
        <begin position="52"/>
        <end position="90"/>
    </location>
</feature>
<dbReference type="AlphaFoldDB" id="A0A9P0FF31"/>
<reference evidence="2" key="1">
    <citation type="submission" date="2021-12" db="EMBL/GenBank/DDBJ databases">
        <authorList>
            <person name="King R."/>
        </authorList>
    </citation>
    <scope>NUCLEOTIDE SEQUENCE</scope>
</reference>
<accession>A0A9P0FF31</accession>
<evidence type="ECO:0000313" key="3">
    <source>
        <dbReference type="Proteomes" id="UP001154078"/>
    </source>
</evidence>
<feature type="compositionally biased region" description="Polar residues" evidence="1">
    <location>
        <begin position="62"/>
        <end position="75"/>
    </location>
</feature>
<proteinExistence type="predicted"/>
<protein>
    <submittedName>
        <fullName evidence="2">Uncharacterized protein</fullName>
    </submittedName>
</protein>
<dbReference type="EMBL" id="OV121133">
    <property type="protein sequence ID" value="CAH0550596.1"/>
    <property type="molecule type" value="Genomic_DNA"/>
</dbReference>
<name>A0A9P0FF31_BRAAE</name>
<organism evidence="2 3">
    <name type="scientific">Brassicogethes aeneus</name>
    <name type="common">Rape pollen beetle</name>
    <name type="synonym">Meligethes aeneus</name>
    <dbReference type="NCBI Taxonomy" id="1431903"/>
    <lineage>
        <taxon>Eukaryota</taxon>
        <taxon>Metazoa</taxon>
        <taxon>Ecdysozoa</taxon>
        <taxon>Arthropoda</taxon>
        <taxon>Hexapoda</taxon>
        <taxon>Insecta</taxon>
        <taxon>Pterygota</taxon>
        <taxon>Neoptera</taxon>
        <taxon>Endopterygota</taxon>
        <taxon>Coleoptera</taxon>
        <taxon>Polyphaga</taxon>
        <taxon>Cucujiformia</taxon>
        <taxon>Nitidulidae</taxon>
        <taxon>Meligethinae</taxon>
        <taxon>Brassicogethes</taxon>
    </lineage>
</organism>